<evidence type="ECO:0000256" key="5">
    <source>
        <dbReference type="ARBA" id="ARBA00022777"/>
    </source>
</evidence>
<dbReference type="PROSITE" id="PS51547">
    <property type="entry name" value="C2_PI3K"/>
    <property type="match status" value="1"/>
</dbReference>
<dbReference type="InterPro" id="IPR016024">
    <property type="entry name" value="ARM-type_fold"/>
</dbReference>
<dbReference type="InterPro" id="IPR000341">
    <property type="entry name" value="PI3K_Ras-bd_dom"/>
</dbReference>
<dbReference type="PROSITE" id="PS51545">
    <property type="entry name" value="PIK_HELICAL"/>
    <property type="match status" value="1"/>
</dbReference>
<dbReference type="InterPro" id="IPR003113">
    <property type="entry name" value="PI3K_ABD"/>
</dbReference>
<dbReference type="SUPFAM" id="SSF56112">
    <property type="entry name" value="Protein kinase-like (PK-like)"/>
    <property type="match status" value="1"/>
</dbReference>
<dbReference type="Gene3D" id="3.30.1010.10">
    <property type="entry name" value="Phosphatidylinositol 3-kinase Catalytic Subunit, Chain A, domain 4"/>
    <property type="match status" value="1"/>
</dbReference>
<dbReference type="GO" id="GO:0050920">
    <property type="term" value="P:regulation of chemotaxis"/>
    <property type="evidence" value="ECO:0007669"/>
    <property type="project" value="UniProtKB-ARBA"/>
</dbReference>
<evidence type="ECO:0000313" key="13">
    <source>
        <dbReference type="EMBL" id="KAL1137754.1"/>
    </source>
</evidence>
<dbReference type="Pfam" id="PF00613">
    <property type="entry name" value="PI3Ka"/>
    <property type="match status" value="1"/>
</dbReference>
<evidence type="ECO:0000256" key="2">
    <source>
        <dbReference type="ARBA" id="ARBA00012073"/>
    </source>
</evidence>
<dbReference type="PROSITE" id="PS50290">
    <property type="entry name" value="PI3_4_KINASE_3"/>
    <property type="match status" value="1"/>
</dbReference>
<organism evidence="13 14">
    <name type="scientific">Ranatra chinensis</name>
    <dbReference type="NCBI Taxonomy" id="642074"/>
    <lineage>
        <taxon>Eukaryota</taxon>
        <taxon>Metazoa</taxon>
        <taxon>Ecdysozoa</taxon>
        <taxon>Arthropoda</taxon>
        <taxon>Hexapoda</taxon>
        <taxon>Insecta</taxon>
        <taxon>Pterygota</taxon>
        <taxon>Neoptera</taxon>
        <taxon>Paraneoptera</taxon>
        <taxon>Hemiptera</taxon>
        <taxon>Heteroptera</taxon>
        <taxon>Panheteroptera</taxon>
        <taxon>Nepomorpha</taxon>
        <taxon>Nepidae</taxon>
        <taxon>Ranatrinae</taxon>
        <taxon>Ranatra</taxon>
    </lineage>
</organism>
<dbReference type="PROSITE" id="PS51544">
    <property type="entry name" value="PI3K_ABD"/>
    <property type="match status" value="1"/>
</dbReference>
<dbReference type="CDD" id="cd05165">
    <property type="entry name" value="PI3Kc_I"/>
    <property type="match status" value="1"/>
</dbReference>
<dbReference type="PANTHER" id="PTHR10048">
    <property type="entry name" value="PHOSPHATIDYLINOSITOL KINASE"/>
    <property type="match status" value="1"/>
</dbReference>
<dbReference type="SMART" id="SM00146">
    <property type="entry name" value="PI3Kc"/>
    <property type="match status" value="1"/>
</dbReference>
<dbReference type="Gene3D" id="2.60.40.150">
    <property type="entry name" value="C2 domain"/>
    <property type="match status" value="1"/>
</dbReference>
<evidence type="ECO:0000313" key="14">
    <source>
        <dbReference type="Proteomes" id="UP001558652"/>
    </source>
</evidence>
<evidence type="ECO:0000259" key="12">
    <source>
        <dbReference type="PROSITE" id="PS51547"/>
    </source>
</evidence>
<dbReference type="FunFam" id="2.60.40.150:FF:000046">
    <property type="entry name" value="Phosphatidylinositol 4,5-bisphosphate 3-kinase catalytic subunit"/>
    <property type="match status" value="1"/>
</dbReference>
<feature type="domain" description="PI3K-ABD" evidence="9">
    <location>
        <begin position="18"/>
        <end position="107"/>
    </location>
</feature>
<dbReference type="SMART" id="SM00144">
    <property type="entry name" value="PI3K_rbd"/>
    <property type="match status" value="1"/>
</dbReference>
<accession>A0ABD0YP50</accession>
<dbReference type="SMART" id="SM00145">
    <property type="entry name" value="PI3Ka"/>
    <property type="match status" value="1"/>
</dbReference>
<evidence type="ECO:0000256" key="6">
    <source>
        <dbReference type="ARBA" id="ARBA00022840"/>
    </source>
</evidence>
<dbReference type="PROSITE" id="PS00916">
    <property type="entry name" value="PI3_4_KINASE_2"/>
    <property type="match status" value="1"/>
</dbReference>
<evidence type="ECO:0000259" key="8">
    <source>
        <dbReference type="PROSITE" id="PS50290"/>
    </source>
</evidence>
<dbReference type="Pfam" id="PF00454">
    <property type="entry name" value="PI3_PI4_kinase"/>
    <property type="match status" value="1"/>
</dbReference>
<dbReference type="Gene3D" id="1.10.1070.11">
    <property type="entry name" value="Phosphatidylinositol 3-/4-kinase, catalytic domain"/>
    <property type="match status" value="1"/>
</dbReference>
<dbReference type="SUPFAM" id="SSF54236">
    <property type="entry name" value="Ubiquitin-like"/>
    <property type="match status" value="1"/>
</dbReference>
<dbReference type="FunFam" id="1.10.1070.11:FF:000001">
    <property type="entry name" value="Phosphatidylinositol 4,5-bisphosphate 3-kinase catalytic subunit"/>
    <property type="match status" value="1"/>
</dbReference>
<dbReference type="InterPro" id="IPR042236">
    <property type="entry name" value="PI3K_accessory_sf"/>
</dbReference>
<feature type="domain" description="PI3K/PI4K catalytic" evidence="8">
    <location>
        <begin position="764"/>
        <end position="1048"/>
    </location>
</feature>
<dbReference type="PROSITE" id="PS51546">
    <property type="entry name" value="PI3K_RBD"/>
    <property type="match status" value="1"/>
</dbReference>
<dbReference type="InterPro" id="IPR015433">
    <property type="entry name" value="PI3/4_kinase"/>
</dbReference>
<evidence type="ECO:0000259" key="11">
    <source>
        <dbReference type="PROSITE" id="PS51546"/>
    </source>
</evidence>
<protein>
    <recommendedName>
        <fullName evidence="2">phosphatidylinositol 3-kinase</fullName>
        <ecNumber evidence="2">2.7.1.137</ecNumber>
    </recommendedName>
</protein>
<dbReference type="EC" id="2.7.1.137" evidence="2"/>
<dbReference type="FunFam" id="3.10.20.770:FF:000005">
    <property type="entry name" value="Phosphatidylinositol 4,5-bisphosphate 3-kinase catalytic subunit"/>
    <property type="match status" value="1"/>
</dbReference>
<dbReference type="EMBL" id="JBFDAA010000004">
    <property type="protein sequence ID" value="KAL1137754.1"/>
    <property type="molecule type" value="Genomic_DNA"/>
</dbReference>
<dbReference type="PANTHER" id="PTHR10048:SF118">
    <property type="entry name" value="PI-3 KINASE"/>
    <property type="match status" value="1"/>
</dbReference>
<evidence type="ECO:0000259" key="9">
    <source>
        <dbReference type="PROSITE" id="PS51544"/>
    </source>
</evidence>
<sequence length="1065" mass="122699">MVHIPSTYAHDYWLLHSSEQLVELSCLMPNGIFIPIEVNKNATLREIKEDLWEEASKFPLHGALHDSSFYVFSCINSMAETEELLDENRRLCDVRPFVAVLKLIERKGDKHEKALNVQISYLIGRGLHEFDALKNPEVNYFRWKMRNLADEVSRARQVKGWMERLCSQFPPRIAPNANIPPTVSSRLNDGNLFLFIKFQNIDSTFKFSVAHSTTPQELMTIALNKKALTHQSKGERVSDFVLKVRSQEEYLVGDYPLVQFMYIQDSLANDIQPTLIVVSVHTIPLDSENFYDNPDNGEDIKRISSFSTHTLNRKNKGKMMSSWNVHDAFAFQVSAICRLNCDTTRTVEVCVQAGLFHGGKALCEPQKTSERQVSKEGEAQWDEDLQFDIKVCNIPRMARLCFVVYEISKSAKGVRSRKMKDAKQELYINPMSWVNTTVYDFKNQLKTGAMTLYMWTYAEDTQNDDILHPLGTVVSNSNVDHSAGLTIRFHKYHAEHTVVYPTMDKVLEYSKENDAGAPRPQQALRSLFMVEQLKALVGRDPMHELHEQERKALWSQRYELLRHVPTLLPKLLDCVEWNDHNEVSEAMALLSKWPLLPPEIALELLDYAYADQAVRSFAVKCLSKVSDDNLSLFLLQLVQALKHESYLHCDLVEFLLRRALNNQKIGHFLFWHLRSEMQVASVWVRFGLMLEGYCRGSKEHMKALRRQVVFMNKLKNISDLVRQKRDKDKARQCLQETLGEQHILEAVSSVLNPLDPSYRCKTIRLEKCRVMDSKMRPLWIVLENNDLYGDDIYLIFKNGDDLRQDMLTLQMIRIMDQLWKNEGLDLRMNPYSCISTDNKVGLIEVVLNAETIANIQKEKDTFSATSAFRKGSLLAWLKDHNTTEGSLNKAIEEFTSSCAGYCVATYVLGVADRHSDNIMVKRTGQLFHIDFGHILGHFKEKFGFRRERVPFVLTHDFVHVINKGQTKKESGIEFQVFQKRCEQAFLILRRHGGLILSLFAMMISTGLPELSSEADLNYLRETLVLELSEEDALTHFKAKFDEALQSSWKTSLNWASHNLAKNNKQ</sequence>
<gene>
    <name evidence="13" type="ORF">AAG570_009450</name>
</gene>
<evidence type="ECO:0000259" key="10">
    <source>
        <dbReference type="PROSITE" id="PS51545"/>
    </source>
</evidence>
<evidence type="ECO:0000256" key="4">
    <source>
        <dbReference type="ARBA" id="ARBA00022741"/>
    </source>
</evidence>
<keyword evidence="14" id="KW-1185">Reference proteome</keyword>
<dbReference type="Proteomes" id="UP001558652">
    <property type="component" value="Unassembled WGS sequence"/>
</dbReference>
<dbReference type="InterPro" id="IPR002420">
    <property type="entry name" value="PI3K-type_C2_dom"/>
</dbReference>
<keyword evidence="5" id="KW-0418">Kinase</keyword>
<keyword evidence="4" id="KW-0547">Nucleotide-binding</keyword>
<dbReference type="SUPFAM" id="SSF49562">
    <property type="entry name" value="C2 domain (Calcium/lipid-binding domain, CaLB)"/>
    <property type="match status" value="1"/>
</dbReference>
<feature type="domain" description="PIK helical" evidence="10">
    <location>
        <begin position="519"/>
        <end position="696"/>
    </location>
</feature>
<keyword evidence="3" id="KW-0808">Transferase</keyword>
<evidence type="ECO:0000256" key="7">
    <source>
        <dbReference type="PROSITE-ProRule" id="PRU00880"/>
    </source>
</evidence>
<dbReference type="InterPro" id="IPR036940">
    <property type="entry name" value="PI3/4_kinase_cat_sf"/>
</dbReference>
<dbReference type="Pfam" id="PF00792">
    <property type="entry name" value="PI3K_C2"/>
    <property type="match status" value="1"/>
</dbReference>
<dbReference type="InterPro" id="IPR001263">
    <property type="entry name" value="PI3K_accessory_dom"/>
</dbReference>
<dbReference type="Gene3D" id="3.10.20.770">
    <property type="match status" value="1"/>
</dbReference>
<dbReference type="SMART" id="SM00142">
    <property type="entry name" value="PI3K_C2"/>
    <property type="match status" value="1"/>
</dbReference>
<dbReference type="InterPro" id="IPR035892">
    <property type="entry name" value="C2_domain_sf"/>
</dbReference>
<dbReference type="GO" id="GO:0032060">
    <property type="term" value="P:bleb assembly"/>
    <property type="evidence" value="ECO:0007669"/>
    <property type="project" value="UniProtKB-ARBA"/>
</dbReference>
<dbReference type="PROSITE" id="PS00915">
    <property type="entry name" value="PI3_4_KINASE_1"/>
    <property type="match status" value="1"/>
</dbReference>
<dbReference type="GO" id="GO:0016303">
    <property type="term" value="F:1-phosphatidylinositol-3-kinase activity"/>
    <property type="evidence" value="ECO:0007669"/>
    <property type="project" value="UniProtKB-EC"/>
</dbReference>
<feature type="domain" description="C2 PI3K-type" evidence="12">
    <location>
        <begin position="325"/>
        <end position="490"/>
    </location>
</feature>
<keyword evidence="6" id="KW-0067">ATP-binding</keyword>
<reference evidence="13 14" key="1">
    <citation type="submission" date="2024-07" db="EMBL/GenBank/DDBJ databases">
        <title>Chromosome-level genome assembly of the water stick insect Ranatra chinensis (Heteroptera: Nepidae).</title>
        <authorList>
            <person name="Liu X."/>
        </authorList>
    </citation>
    <scope>NUCLEOTIDE SEQUENCE [LARGE SCALE GENOMIC DNA]</scope>
    <source>
        <strain evidence="13">Cailab_2021Rc</strain>
        <tissue evidence="13">Muscle</tissue>
    </source>
</reference>
<name>A0ABD0YP50_9HEMI</name>
<evidence type="ECO:0000256" key="1">
    <source>
        <dbReference type="ARBA" id="ARBA00001498"/>
    </source>
</evidence>
<dbReference type="FunFam" id="3.30.1010.10:FF:000008">
    <property type="entry name" value="Phosphatidylinositol 4,5-bisphosphate 3-kinase catalytic subunit gamma"/>
    <property type="match status" value="1"/>
</dbReference>
<comment type="similarity">
    <text evidence="7">Belongs to the PI3/PI4-kinase family.</text>
</comment>
<dbReference type="SUPFAM" id="SSF48371">
    <property type="entry name" value="ARM repeat"/>
    <property type="match status" value="1"/>
</dbReference>
<dbReference type="InterPro" id="IPR029071">
    <property type="entry name" value="Ubiquitin-like_domsf"/>
</dbReference>
<dbReference type="AlphaFoldDB" id="A0ABD0YP50"/>
<proteinExistence type="inferred from homology"/>
<feature type="domain" description="PI3K-RBD" evidence="11">
    <location>
        <begin position="189"/>
        <end position="279"/>
    </location>
</feature>
<comment type="catalytic activity">
    <reaction evidence="1">
        <text>a 1,2-diacyl-sn-glycero-3-phospho-(1D-myo-inositol) + ATP = a 1,2-diacyl-sn-glycero-3-phospho-(1D-myo-inositol-3-phosphate) + ADP + H(+)</text>
        <dbReference type="Rhea" id="RHEA:12709"/>
        <dbReference type="ChEBI" id="CHEBI:15378"/>
        <dbReference type="ChEBI" id="CHEBI:30616"/>
        <dbReference type="ChEBI" id="CHEBI:57880"/>
        <dbReference type="ChEBI" id="CHEBI:58088"/>
        <dbReference type="ChEBI" id="CHEBI:456216"/>
        <dbReference type="EC" id="2.7.1.137"/>
    </reaction>
</comment>
<dbReference type="InterPro" id="IPR018936">
    <property type="entry name" value="PI3/4_kinase_CS"/>
</dbReference>
<dbReference type="InterPro" id="IPR011009">
    <property type="entry name" value="Kinase-like_dom_sf"/>
</dbReference>
<dbReference type="CDD" id="cd08693">
    <property type="entry name" value="C2_PI3K_class_I_beta_delta"/>
    <property type="match status" value="1"/>
</dbReference>
<dbReference type="Pfam" id="PF00794">
    <property type="entry name" value="PI3K_rbd"/>
    <property type="match status" value="1"/>
</dbReference>
<dbReference type="Gene3D" id="1.25.40.70">
    <property type="entry name" value="Phosphatidylinositol 3-kinase, accessory domain (PIK)"/>
    <property type="match status" value="1"/>
</dbReference>
<comment type="caution">
    <text evidence="13">The sequence shown here is derived from an EMBL/GenBank/DDBJ whole genome shotgun (WGS) entry which is preliminary data.</text>
</comment>
<dbReference type="GO" id="GO:0005737">
    <property type="term" value="C:cytoplasm"/>
    <property type="evidence" value="ECO:0007669"/>
    <property type="project" value="UniProtKB-ARBA"/>
</dbReference>
<dbReference type="GO" id="GO:0005524">
    <property type="term" value="F:ATP binding"/>
    <property type="evidence" value="ECO:0007669"/>
    <property type="project" value="UniProtKB-KW"/>
</dbReference>
<dbReference type="Pfam" id="PF02192">
    <property type="entry name" value="PI3K_p85B"/>
    <property type="match status" value="1"/>
</dbReference>
<dbReference type="SMART" id="SM00143">
    <property type="entry name" value="PI3K_p85B"/>
    <property type="match status" value="1"/>
</dbReference>
<evidence type="ECO:0000256" key="3">
    <source>
        <dbReference type="ARBA" id="ARBA00022679"/>
    </source>
</evidence>
<dbReference type="InterPro" id="IPR000403">
    <property type="entry name" value="PI3/4_kinase_cat_dom"/>
</dbReference>